<dbReference type="GO" id="GO:0043565">
    <property type="term" value="F:sequence-specific DNA binding"/>
    <property type="evidence" value="ECO:0007669"/>
    <property type="project" value="InterPro"/>
</dbReference>
<dbReference type="Proteomes" id="UP000199119">
    <property type="component" value="Unassembled WGS sequence"/>
</dbReference>
<dbReference type="PRINTS" id="PR00032">
    <property type="entry name" value="HTHARAC"/>
</dbReference>
<dbReference type="InterPro" id="IPR020449">
    <property type="entry name" value="Tscrpt_reg_AraC-type_HTH"/>
</dbReference>
<keyword evidence="2" id="KW-0805">Transcription regulation</keyword>
<dbReference type="STRING" id="1177982.SAMN04489711_105214"/>
<dbReference type="GO" id="GO:0003700">
    <property type="term" value="F:DNA-binding transcription factor activity"/>
    <property type="evidence" value="ECO:0007669"/>
    <property type="project" value="InterPro"/>
</dbReference>
<protein>
    <submittedName>
        <fullName evidence="6">AraC-type DNA-binding protein</fullName>
    </submittedName>
</protein>
<gene>
    <name evidence="6" type="ORF">SAMN04489711_105214</name>
</gene>
<organism evidence="6 7">
    <name type="scientific">Paracidovorax wautersii</name>
    <dbReference type="NCBI Taxonomy" id="1177982"/>
    <lineage>
        <taxon>Bacteria</taxon>
        <taxon>Pseudomonadati</taxon>
        <taxon>Pseudomonadota</taxon>
        <taxon>Betaproteobacteria</taxon>
        <taxon>Burkholderiales</taxon>
        <taxon>Comamonadaceae</taxon>
        <taxon>Paracidovorax</taxon>
    </lineage>
</organism>
<evidence type="ECO:0000313" key="7">
    <source>
        <dbReference type="Proteomes" id="UP000199119"/>
    </source>
</evidence>
<evidence type="ECO:0000256" key="1">
    <source>
        <dbReference type="ARBA" id="ARBA00022491"/>
    </source>
</evidence>
<dbReference type="PANTHER" id="PTHR11019:SF199">
    <property type="entry name" value="HTH-TYPE TRANSCRIPTIONAL REGULATOR NIMR"/>
    <property type="match status" value="1"/>
</dbReference>
<feature type="domain" description="HTH araC/xylS-type" evidence="5">
    <location>
        <begin position="156"/>
        <end position="256"/>
    </location>
</feature>
<dbReference type="PANTHER" id="PTHR11019">
    <property type="entry name" value="HTH-TYPE TRANSCRIPTIONAL REGULATOR NIMR"/>
    <property type="match status" value="1"/>
</dbReference>
<dbReference type="AlphaFoldDB" id="A0A1I2DI07"/>
<dbReference type="InterPro" id="IPR011051">
    <property type="entry name" value="RmlC_Cupin_sf"/>
</dbReference>
<dbReference type="RefSeq" id="WP_092939445.1">
    <property type="nucleotide sequence ID" value="NZ_FONX01000005.1"/>
</dbReference>
<dbReference type="CDD" id="cd06124">
    <property type="entry name" value="cupin_NimR-like_N"/>
    <property type="match status" value="1"/>
</dbReference>
<dbReference type="Pfam" id="PF12833">
    <property type="entry name" value="HTH_18"/>
    <property type="match status" value="1"/>
</dbReference>
<accession>A0A1I2DI07</accession>
<evidence type="ECO:0000259" key="5">
    <source>
        <dbReference type="PROSITE" id="PS01124"/>
    </source>
</evidence>
<evidence type="ECO:0000256" key="4">
    <source>
        <dbReference type="ARBA" id="ARBA00023163"/>
    </source>
</evidence>
<evidence type="ECO:0000313" key="6">
    <source>
        <dbReference type="EMBL" id="SFE80097.1"/>
    </source>
</evidence>
<keyword evidence="7" id="KW-1185">Reference proteome</keyword>
<name>A0A1I2DI07_9BURK</name>
<dbReference type="InterPro" id="IPR018060">
    <property type="entry name" value="HTH_AraC"/>
</dbReference>
<dbReference type="PROSITE" id="PS00041">
    <property type="entry name" value="HTH_ARAC_FAMILY_1"/>
    <property type="match status" value="1"/>
</dbReference>
<evidence type="ECO:0000256" key="3">
    <source>
        <dbReference type="ARBA" id="ARBA00023125"/>
    </source>
</evidence>
<keyword evidence="4" id="KW-0804">Transcription</keyword>
<reference evidence="7" key="1">
    <citation type="submission" date="2016-10" db="EMBL/GenBank/DDBJ databases">
        <authorList>
            <person name="Varghese N."/>
            <person name="Submissions S."/>
        </authorList>
    </citation>
    <scope>NUCLEOTIDE SEQUENCE [LARGE SCALE GENOMIC DNA]</scope>
    <source>
        <strain evidence="7">DSM 27981</strain>
    </source>
</reference>
<evidence type="ECO:0000256" key="2">
    <source>
        <dbReference type="ARBA" id="ARBA00023015"/>
    </source>
</evidence>
<dbReference type="InterPro" id="IPR018062">
    <property type="entry name" value="HTH_AraC-typ_CS"/>
</dbReference>
<dbReference type="Gene3D" id="1.10.10.60">
    <property type="entry name" value="Homeodomain-like"/>
    <property type="match status" value="1"/>
</dbReference>
<dbReference type="SUPFAM" id="SSF51182">
    <property type="entry name" value="RmlC-like cupins"/>
    <property type="match status" value="1"/>
</dbReference>
<sequence>MSSTAAWLDLHDDDSGPPVVGRADTLVNHDTAPHSHARGQLIGCGRGVLSVGSDAGHWVVPARHAVWIPPWHAHSARMHGAFTGWSLYVARPACAGLPVAPCTLAVTPLLWEAALRCAQRASAAPDAAQDRLAEVIVDEIRGLAPQPLGLPLPGDARLLRIANALLAEPAQRRPLQDWAAWAGLSARTLSRRFVAETSLSFTAWTQRVRLLRSLELLAGGQPVTQVALELGYDSVSAFIALFKRELGCTPAAYFGRQAQPAAT</sequence>
<dbReference type="EMBL" id="FONX01000005">
    <property type="protein sequence ID" value="SFE80097.1"/>
    <property type="molecule type" value="Genomic_DNA"/>
</dbReference>
<dbReference type="OrthoDB" id="2536004at2"/>
<dbReference type="InterPro" id="IPR009057">
    <property type="entry name" value="Homeodomain-like_sf"/>
</dbReference>
<dbReference type="FunFam" id="1.10.10.60:FF:000132">
    <property type="entry name" value="AraC family transcriptional regulator"/>
    <property type="match status" value="1"/>
</dbReference>
<keyword evidence="1" id="KW-0678">Repressor</keyword>
<dbReference type="SMART" id="SM00342">
    <property type="entry name" value="HTH_ARAC"/>
    <property type="match status" value="1"/>
</dbReference>
<dbReference type="PROSITE" id="PS01124">
    <property type="entry name" value="HTH_ARAC_FAMILY_2"/>
    <property type="match status" value="1"/>
</dbReference>
<proteinExistence type="predicted"/>
<dbReference type="SUPFAM" id="SSF46689">
    <property type="entry name" value="Homeodomain-like"/>
    <property type="match status" value="1"/>
</dbReference>
<keyword evidence="3 6" id="KW-0238">DNA-binding</keyword>